<dbReference type="AlphaFoldDB" id="E1R9R9"/>
<name>E1R9R9_SEDSS</name>
<sequence>MHLLAENALWETISEFVTPDGNVINARGETEIIINKNKIENSDMNGFEVIIRNNHVCKAYGALYNNDELINSWNANMNRKGKAHNKASRYIHF</sequence>
<dbReference type="eggNOG" id="ENOG502ZQG6">
    <property type="taxonomic scope" value="Bacteria"/>
</dbReference>
<evidence type="ECO:0000313" key="1">
    <source>
        <dbReference type="EMBL" id="ADK83238.1"/>
    </source>
</evidence>
<dbReference type="HOGENOM" id="CLU_2398115_0_0_12"/>
<accession>E1R9R9</accession>
<organism evidence="1 2">
    <name type="scientific">Sediminispirochaeta smaragdinae (strain DSM 11293 / JCM 15392 / SEBR 4228)</name>
    <name type="common">Spirochaeta smaragdinae</name>
    <dbReference type="NCBI Taxonomy" id="573413"/>
    <lineage>
        <taxon>Bacteria</taxon>
        <taxon>Pseudomonadati</taxon>
        <taxon>Spirochaetota</taxon>
        <taxon>Spirochaetia</taxon>
        <taxon>Spirochaetales</taxon>
        <taxon>Spirochaetaceae</taxon>
        <taxon>Sediminispirochaeta</taxon>
    </lineage>
</organism>
<reference evidence="1 2" key="1">
    <citation type="journal article" date="2010" name="Stand. Genomic Sci.">
        <title>Complete genome sequence of Spirochaeta smaragdinae type strain (SEBR 4228).</title>
        <authorList>
            <person name="Mavromatis K."/>
            <person name="Yasawong M."/>
            <person name="Chertkov O."/>
            <person name="Lapidus A."/>
            <person name="Lucas S."/>
            <person name="Nolan M."/>
            <person name="Del Rio T.G."/>
            <person name="Tice H."/>
            <person name="Cheng J.F."/>
            <person name="Pitluck S."/>
            <person name="Liolios K."/>
            <person name="Ivanova N."/>
            <person name="Tapia R."/>
            <person name="Han C."/>
            <person name="Bruce D."/>
            <person name="Goodwin L."/>
            <person name="Pati A."/>
            <person name="Chen A."/>
            <person name="Palaniappan K."/>
            <person name="Land M."/>
            <person name="Hauser L."/>
            <person name="Chang Y.J."/>
            <person name="Jeffries C.D."/>
            <person name="Detter J.C."/>
            <person name="Rohde M."/>
            <person name="Brambilla E."/>
            <person name="Spring S."/>
            <person name="Goker M."/>
            <person name="Sikorski J."/>
            <person name="Woyke T."/>
            <person name="Bristow J."/>
            <person name="Eisen J.A."/>
            <person name="Markowitz V."/>
            <person name="Hugenholtz P."/>
            <person name="Klenk H.P."/>
            <person name="Kyrpides N.C."/>
        </authorList>
    </citation>
    <scope>NUCLEOTIDE SEQUENCE [LARGE SCALE GENOMIC DNA]</scope>
    <source>
        <strain evidence="2">DSM 11293 / JCM 15392 / SEBR 4228</strain>
    </source>
</reference>
<dbReference type="Proteomes" id="UP000002318">
    <property type="component" value="Chromosome"/>
</dbReference>
<proteinExistence type="predicted"/>
<protein>
    <submittedName>
        <fullName evidence="1">Uncharacterized protein</fullName>
    </submittedName>
</protein>
<dbReference type="EMBL" id="CP002116">
    <property type="protein sequence ID" value="ADK83238.1"/>
    <property type="molecule type" value="Genomic_DNA"/>
</dbReference>
<dbReference type="OrthoDB" id="1494444at2"/>
<gene>
    <name evidence="1" type="ordered locus">Spirs_4160</name>
</gene>
<evidence type="ECO:0000313" key="2">
    <source>
        <dbReference type="Proteomes" id="UP000002318"/>
    </source>
</evidence>
<dbReference type="STRING" id="573413.Spirs_4160"/>
<dbReference type="RefSeq" id="WP_013256694.1">
    <property type="nucleotide sequence ID" value="NC_014364.1"/>
</dbReference>
<keyword evidence="2" id="KW-1185">Reference proteome</keyword>
<dbReference type="KEGG" id="ssm:Spirs_4160"/>